<sequence>MKPPPRPSILPTHPGFPHGMTGSISSTLPPPHSALRLPDAPALVVGHAQAAIASPEGEVRLVDLPKAAALLRERPAILVHAPVTLRRLGLEALPAFDLLELFAFVRPARFCLPTPRGLARALDLPVPADLESEAGLLFRIALELLAELEEASGLRPPQLRRRRSIAAAMAAGGWRWGPAAMEAIEGVSPGGVSSPGDVASIHPASARAQSALAVWEDLPEWSEHAPEPPPGHLPVEPNEARQRLAQLLGEGAEARPQQADYASAVTAAFAPRERQGEPRFVLAEAGTGVGKTLGYIAPASLWAEKNDGTVWISTYTRNLQHQIDGELDRLYPDPAEKALKVVVRKGRENYLCLLNLEEAVRGLPTRPQDIVSLGLMARFAEATRDGDLVGGDFPGWLSDLIGRGRSLGLADRRGECVYSACPHYHRCYIERSIRRARRADIVIANHALVMIQAAIGPEERSLPLRYVFDEGHHLFDAADGTFASHLSGFETAELRRWILGAEGRGRSRARGLKRRIEDLVAGDNEALEALEAALEAASSLPGEGWHQRLAEKPRGATEAFLAKVRQQVYARDPDATNPYSLETDVLPMVEGLQEAGATLARALGTLELPLKTLMARLAARLDEEAEGLDTATRLRIEAMIRALKRRGTMETAGWRQMLEGLGSPCPPEFVEWFGVERIDGRDLDVGMYRHWLDPMVPFAQAVAEPAQGLLVTSATLTDGSGDIEADWRAAEARSGAVHLPMPAIRARVPSPFDYANQTRLFVVTDVRKDDLGLVASAYRELILAAGGGALGLFTAIQRLREVYRRLAPALERQGLQLLAQHVDPLDTATLVDIFRAEENASLLGTDAVRDGVDVPGRSLRLVVFDRVPWARPDILHRARRKAMGGKDYDDRLVRLRLKQAFGRLIRRADDHGVFVLLDPMMPSRLKGAFPEGVELKRVGLAEAVAETRGFLSLR</sequence>
<organism evidence="7 8">
    <name type="scientific">Hypericibacter adhaerens</name>
    <dbReference type="NCBI Taxonomy" id="2602016"/>
    <lineage>
        <taxon>Bacteria</taxon>
        <taxon>Pseudomonadati</taxon>
        <taxon>Pseudomonadota</taxon>
        <taxon>Alphaproteobacteria</taxon>
        <taxon>Rhodospirillales</taxon>
        <taxon>Dongiaceae</taxon>
        <taxon>Hypericibacter</taxon>
    </lineage>
</organism>
<evidence type="ECO:0000256" key="4">
    <source>
        <dbReference type="ARBA" id="ARBA00038058"/>
    </source>
</evidence>
<keyword evidence="3" id="KW-0067">ATP-binding</keyword>
<accession>A0A5J6N9W4</accession>
<dbReference type="GO" id="GO:0006281">
    <property type="term" value="P:DNA repair"/>
    <property type="evidence" value="ECO:0007669"/>
    <property type="project" value="TreeGrafter"/>
</dbReference>
<protein>
    <submittedName>
        <fullName evidence="7">DNA helicase</fullName>
    </submittedName>
</protein>
<keyword evidence="2" id="KW-0378">Hydrolase</keyword>
<comment type="similarity">
    <text evidence="4">Belongs to the helicase family. DinG subfamily.</text>
</comment>
<dbReference type="InterPro" id="IPR014013">
    <property type="entry name" value="Helic_SF1/SF2_ATP-bd_DinG/Rad3"/>
</dbReference>
<dbReference type="InterPro" id="IPR027417">
    <property type="entry name" value="P-loop_NTPase"/>
</dbReference>
<dbReference type="SUPFAM" id="SSF52540">
    <property type="entry name" value="P-loop containing nucleoside triphosphate hydrolases"/>
    <property type="match status" value="1"/>
</dbReference>
<evidence type="ECO:0000256" key="5">
    <source>
        <dbReference type="SAM" id="MobiDB-lite"/>
    </source>
</evidence>
<feature type="region of interest" description="Disordered" evidence="5">
    <location>
        <begin position="1"/>
        <end position="24"/>
    </location>
</feature>
<evidence type="ECO:0000256" key="2">
    <source>
        <dbReference type="ARBA" id="ARBA00022801"/>
    </source>
</evidence>
<dbReference type="Proteomes" id="UP000325797">
    <property type="component" value="Chromosome"/>
</dbReference>
<dbReference type="PANTHER" id="PTHR11472:SF34">
    <property type="entry name" value="REGULATOR OF TELOMERE ELONGATION HELICASE 1"/>
    <property type="match status" value="1"/>
</dbReference>
<dbReference type="GO" id="GO:0016818">
    <property type="term" value="F:hydrolase activity, acting on acid anhydrides, in phosphorus-containing anhydrides"/>
    <property type="evidence" value="ECO:0007669"/>
    <property type="project" value="InterPro"/>
</dbReference>
<name>A0A5J6N9W4_9PROT</name>
<evidence type="ECO:0000256" key="1">
    <source>
        <dbReference type="ARBA" id="ARBA00022741"/>
    </source>
</evidence>
<dbReference type="Pfam" id="PF13307">
    <property type="entry name" value="Helicase_C_2"/>
    <property type="match status" value="1"/>
</dbReference>
<dbReference type="GO" id="GO:0005524">
    <property type="term" value="F:ATP binding"/>
    <property type="evidence" value="ECO:0007669"/>
    <property type="project" value="UniProtKB-KW"/>
</dbReference>
<keyword evidence="8" id="KW-1185">Reference proteome</keyword>
<gene>
    <name evidence="7" type="ORF">FRZ61_42970</name>
</gene>
<dbReference type="Gene3D" id="3.40.50.300">
    <property type="entry name" value="P-loop containing nucleotide triphosphate hydrolases"/>
    <property type="match status" value="2"/>
</dbReference>
<evidence type="ECO:0000259" key="6">
    <source>
        <dbReference type="PROSITE" id="PS51193"/>
    </source>
</evidence>
<feature type="domain" description="Helicase ATP-binding" evidence="6">
    <location>
        <begin position="244"/>
        <end position="531"/>
    </location>
</feature>
<evidence type="ECO:0000256" key="3">
    <source>
        <dbReference type="ARBA" id="ARBA00022840"/>
    </source>
</evidence>
<keyword evidence="1" id="KW-0547">Nucleotide-binding</keyword>
<dbReference type="KEGG" id="hadh:FRZ61_42970"/>
<dbReference type="SMART" id="SM00491">
    <property type="entry name" value="HELICc2"/>
    <property type="match status" value="1"/>
</dbReference>
<dbReference type="AlphaFoldDB" id="A0A5J6N9W4"/>
<dbReference type="GO" id="GO:0003676">
    <property type="term" value="F:nucleic acid binding"/>
    <property type="evidence" value="ECO:0007669"/>
    <property type="project" value="InterPro"/>
</dbReference>
<keyword evidence="7" id="KW-0347">Helicase</keyword>
<reference evidence="7 8" key="1">
    <citation type="submission" date="2019-08" db="EMBL/GenBank/DDBJ databases">
        <title>Hyperibacter terrae gen. nov., sp. nov. and Hyperibacter viscosus sp. nov., two new members in the family Rhodospirillaceae isolated from the rhizosphere of Hypericum perforatum.</title>
        <authorList>
            <person name="Noviana Z."/>
        </authorList>
    </citation>
    <scope>NUCLEOTIDE SEQUENCE [LARGE SCALE GENOMIC DNA]</scope>
    <source>
        <strain evidence="7 8">R5959</strain>
    </source>
</reference>
<dbReference type="PROSITE" id="PS51193">
    <property type="entry name" value="HELICASE_ATP_BIND_2"/>
    <property type="match status" value="1"/>
</dbReference>
<evidence type="ECO:0000313" key="7">
    <source>
        <dbReference type="EMBL" id="QEX24356.1"/>
    </source>
</evidence>
<dbReference type="EMBL" id="CP042582">
    <property type="protein sequence ID" value="QEX24356.1"/>
    <property type="molecule type" value="Genomic_DNA"/>
</dbReference>
<dbReference type="PANTHER" id="PTHR11472">
    <property type="entry name" value="DNA REPAIR DEAD HELICASE RAD3/XP-D SUBFAMILY MEMBER"/>
    <property type="match status" value="1"/>
</dbReference>
<evidence type="ECO:0000313" key="8">
    <source>
        <dbReference type="Proteomes" id="UP000325797"/>
    </source>
</evidence>
<proteinExistence type="inferred from homology"/>
<dbReference type="GO" id="GO:0003678">
    <property type="term" value="F:DNA helicase activity"/>
    <property type="evidence" value="ECO:0007669"/>
    <property type="project" value="TreeGrafter"/>
</dbReference>
<dbReference type="InterPro" id="IPR006555">
    <property type="entry name" value="ATP-dep_Helicase_C"/>
</dbReference>
<dbReference type="InterPro" id="IPR045028">
    <property type="entry name" value="DinG/Rad3-like"/>
</dbReference>